<comment type="subcellular location">
    <subcellularLocation>
        <location evidence="1">Cell membrane</location>
        <topology evidence="1">Single-pass membrane protein</topology>
    </subcellularLocation>
</comment>
<evidence type="ECO:0000259" key="9">
    <source>
        <dbReference type="Pfam" id="PF00691"/>
    </source>
</evidence>
<keyword evidence="3" id="KW-1003">Cell membrane</keyword>
<dbReference type="EMBL" id="NHSD01000266">
    <property type="protein sequence ID" value="MBK5927648.1"/>
    <property type="molecule type" value="Genomic_DNA"/>
</dbReference>
<dbReference type="SUPFAM" id="SSF103088">
    <property type="entry name" value="OmpA-like"/>
    <property type="match status" value="1"/>
</dbReference>
<dbReference type="Proteomes" id="UP000706333">
    <property type="component" value="Unassembled WGS sequence"/>
</dbReference>
<dbReference type="RefSeq" id="WP_201157404.1">
    <property type="nucleotide sequence ID" value="NZ_NHSD01000266.1"/>
</dbReference>
<evidence type="ECO:0000256" key="3">
    <source>
        <dbReference type="ARBA" id="ARBA00022475"/>
    </source>
</evidence>
<dbReference type="InterPro" id="IPR050330">
    <property type="entry name" value="Bact_OuterMem_StrucFunc"/>
</dbReference>
<evidence type="ECO:0000256" key="2">
    <source>
        <dbReference type="ARBA" id="ARBA00008914"/>
    </source>
</evidence>
<feature type="transmembrane region" description="Helical" evidence="8">
    <location>
        <begin position="30"/>
        <end position="49"/>
    </location>
</feature>
<evidence type="ECO:0000256" key="6">
    <source>
        <dbReference type="ARBA" id="ARBA00023136"/>
    </source>
</evidence>
<dbReference type="GO" id="GO:0005886">
    <property type="term" value="C:plasma membrane"/>
    <property type="evidence" value="ECO:0007669"/>
    <property type="project" value="UniProtKB-SubCell"/>
</dbReference>
<comment type="caution">
    <text evidence="11">The sequence shown here is derived from an EMBL/GenBank/DDBJ whole genome shotgun (WGS) entry which is preliminary data.</text>
</comment>
<evidence type="ECO:0008006" key="13">
    <source>
        <dbReference type="Google" id="ProtNLM"/>
    </source>
</evidence>
<evidence type="ECO:0000313" key="12">
    <source>
        <dbReference type="Proteomes" id="UP000706333"/>
    </source>
</evidence>
<evidence type="ECO:0000259" key="10">
    <source>
        <dbReference type="Pfam" id="PF13677"/>
    </source>
</evidence>
<proteinExistence type="inferred from homology"/>
<keyword evidence="4 8" id="KW-0812">Transmembrane</keyword>
<feature type="compositionally biased region" description="Low complexity" evidence="7">
    <location>
        <begin position="107"/>
        <end position="128"/>
    </location>
</feature>
<evidence type="ECO:0000256" key="1">
    <source>
        <dbReference type="ARBA" id="ARBA00004162"/>
    </source>
</evidence>
<feature type="domain" description="Motility protein B-like N-terminal" evidence="10">
    <location>
        <begin position="19"/>
        <end position="66"/>
    </location>
</feature>
<keyword evidence="6 8" id="KW-0472">Membrane</keyword>
<evidence type="ECO:0000256" key="4">
    <source>
        <dbReference type="ARBA" id="ARBA00022692"/>
    </source>
</evidence>
<reference evidence="11" key="2">
    <citation type="journal article" date="2020" name="Microorganisms">
        <title>Osmotic Adaptation and Compatible Solute Biosynthesis of Phototrophic Bacteria as Revealed from Genome Analyses.</title>
        <authorList>
            <person name="Imhoff J.F."/>
            <person name="Rahn T."/>
            <person name="Kunzel S."/>
            <person name="Keller A."/>
            <person name="Neulinger S.C."/>
        </authorList>
    </citation>
    <scope>NUCLEOTIDE SEQUENCE</scope>
    <source>
        <strain evidence="11">LMG 28126</strain>
    </source>
</reference>
<protein>
    <recommendedName>
        <fullName evidence="13">Chemotaxis protein MotB</fullName>
    </recommendedName>
</protein>
<dbReference type="Gene3D" id="3.30.1330.60">
    <property type="entry name" value="OmpA-like domain"/>
    <property type="match status" value="1"/>
</dbReference>
<comment type="similarity">
    <text evidence="2">Belongs to the MotB family.</text>
</comment>
<dbReference type="Pfam" id="PF13677">
    <property type="entry name" value="MotB_plug"/>
    <property type="match status" value="1"/>
</dbReference>
<gene>
    <name evidence="11" type="ORF">CCR87_09970</name>
</gene>
<organism evidence="11 12">
    <name type="scientific">Rhodobaculum claviforme</name>
    <dbReference type="NCBI Taxonomy" id="1549854"/>
    <lineage>
        <taxon>Bacteria</taxon>
        <taxon>Pseudomonadati</taxon>
        <taxon>Pseudomonadota</taxon>
        <taxon>Alphaproteobacteria</taxon>
        <taxon>Rhodobacterales</taxon>
        <taxon>Paracoccaceae</taxon>
        <taxon>Rhodobaculum</taxon>
    </lineage>
</organism>
<evidence type="ECO:0000313" key="11">
    <source>
        <dbReference type="EMBL" id="MBK5927648.1"/>
    </source>
</evidence>
<keyword evidence="5 8" id="KW-1133">Transmembrane helix</keyword>
<reference evidence="11" key="1">
    <citation type="submission" date="2017-05" db="EMBL/GenBank/DDBJ databases">
        <authorList>
            <person name="Imhoff J.F."/>
            <person name="Rahn T."/>
            <person name="Kuenzel S."/>
            <person name="Neulinger S.C."/>
        </authorList>
    </citation>
    <scope>NUCLEOTIDE SEQUENCE</scope>
    <source>
        <strain evidence="11">LMG 28126</strain>
    </source>
</reference>
<dbReference type="InterPro" id="IPR025713">
    <property type="entry name" value="MotB-like_N_dom"/>
</dbReference>
<dbReference type="Pfam" id="PF00691">
    <property type="entry name" value="OmpA"/>
    <property type="match status" value="1"/>
</dbReference>
<sequence>MDRHRNAAPAIIKRKRIIAADEHHGGAWKIAFADFATAMMAFFLVMWLINATDEQTRKGLAEYFSPTIALNRNAGGSDSVFGGHNVMSDAVLADSARHDAVMHAEGEAMAAPRPPEAAHTPDGPGTTDTLDEIARALRAVGGESVVAELALRHIVTRVTDEGLIVEIFDMPGQTLFAGDSDVANPVLVTIAGLLHEVFGLVDNGVAVDGHTRTEPVIRTDNPVWALSTARAQRMRELLQEAGIAPARMHRVTGHADRQPAARNPAALRNNRLEVVLLRDGAEAAGPRWH</sequence>
<evidence type="ECO:0000256" key="8">
    <source>
        <dbReference type="SAM" id="Phobius"/>
    </source>
</evidence>
<dbReference type="InterPro" id="IPR006665">
    <property type="entry name" value="OmpA-like"/>
</dbReference>
<name>A0A934TMA6_9RHOB</name>
<evidence type="ECO:0000256" key="7">
    <source>
        <dbReference type="SAM" id="MobiDB-lite"/>
    </source>
</evidence>
<feature type="domain" description="OmpA-like" evidence="9">
    <location>
        <begin position="186"/>
        <end position="269"/>
    </location>
</feature>
<dbReference type="PANTHER" id="PTHR30329">
    <property type="entry name" value="STATOR ELEMENT OF FLAGELLAR MOTOR COMPLEX"/>
    <property type="match status" value="1"/>
</dbReference>
<dbReference type="PANTHER" id="PTHR30329:SF21">
    <property type="entry name" value="LIPOPROTEIN YIAD-RELATED"/>
    <property type="match status" value="1"/>
</dbReference>
<evidence type="ECO:0000256" key="5">
    <source>
        <dbReference type="ARBA" id="ARBA00022989"/>
    </source>
</evidence>
<dbReference type="InterPro" id="IPR036737">
    <property type="entry name" value="OmpA-like_sf"/>
</dbReference>
<dbReference type="AlphaFoldDB" id="A0A934TMA6"/>
<accession>A0A934TMA6</accession>
<keyword evidence="12" id="KW-1185">Reference proteome</keyword>
<feature type="region of interest" description="Disordered" evidence="7">
    <location>
        <begin position="106"/>
        <end position="128"/>
    </location>
</feature>